<comment type="pathway">
    <text evidence="10">Lipid metabolism; phospholipid metabolism.</text>
</comment>
<keyword evidence="11" id="KW-0012">Acyltransferase</keyword>
<dbReference type="NCBIfam" id="TIGR00182">
    <property type="entry name" value="plsX"/>
    <property type="match status" value="1"/>
</dbReference>
<keyword evidence="2 10" id="KW-0963">Cytoplasm</keyword>
<evidence type="ECO:0000256" key="1">
    <source>
        <dbReference type="ARBA" id="ARBA00001232"/>
    </source>
</evidence>
<dbReference type="GO" id="GO:0008654">
    <property type="term" value="P:phospholipid biosynthetic process"/>
    <property type="evidence" value="ECO:0007669"/>
    <property type="project" value="UniProtKB-KW"/>
</dbReference>
<keyword evidence="3 10" id="KW-0444">Lipid biosynthesis</keyword>
<comment type="caution">
    <text evidence="11">The sequence shown here is derived from an EMBL/GenBank/DDBJ whole genome shotgun (WGS) entry which is preliminary data.</text>
</comment>
<dbReference type="PIRSF" id="PIRSF002465">
    <property type="entry name" value="Phsphlp_syn_PlsX"/>
    <property type="match status" value="1"/>
</dbReference>
<dbReference type="Pfam" id="PF02504">
    <property type="entry name" value="FA_synthesis"/>
    <property type="match status" value="1"/>
</dbReference>
<evidence type="ECO:0000256" key="10">
    <source>
        <dbReference type="HAMAP-Rule" id="MF_00019"/>
    </source>
</evidence>
<dbReference type="Proteomes" id="UP000886861">
    <property type="component" value="Unassembled WGS sequence"/>
</dbReference>
<comment type="similarity">
    <text evidence="10">Belongs to the PlsX family.</text>
</comment>
<dbReference type="PANTHER" id="PTHR30100">
    <property type="entry name" value="FATTY ACID/PHOSPHOLIPID SYNTHESIS PROTEIN PLSX"/>
    <property type="match status" value="1"/>
</dbReference>
<dbReference type="PANTHER" id="PTHR30100:SF1">
    <property type="entry name" value="PHOSPHATE ACYLTRANSFERASE"/>
    <property type="match status" value="1"/>
</dbReference>
<dbReference type="GO" id="GO:0006633">
    <property type="term" value="P:fatty acid biosynthetic process"/>
    <property type="evidence" value="ECO:0007669"/>
    <property type="project" value="UniProtKB-UniRule"/>
</dbReference>
<evidence type="ECO:0000256" key="9">
    <source>
        <dbReference type="ARBA" id="ARBA00046608"/>
    </source>
</evidence>
<dbReference type="InterPro" id="IPR012281">
    <property type="entry name" value="Phospholipid_synth_PlsX-like"/>
</dbReference>
<keyword evidence="5 10" id="KW-0443">Lipid metabolism</keyword>
<accession>A0A9D1NFA8</accession>
<comment type="function">
    <text evidence="10">Catalyzes the reversible formation of acyl-phosphate (acyl-PO(4)) from acyl-[acyl-carrier-protein] (acyl-ACP). This enzyme utilizes acyl-ACP as fatty acyl donor, but not acyl-CoA.</text>
</comment>
<sequence>MKIVIDAFGGDYSPGEIIEGAVLSVKKYSDLTIILTGKLGEIDKYFTTHKLSRERIEIVDAPDVIDANEAPTTAIKREGTSLGEAFNILKVDSSVDALISCGNTGAILAGGFLKIGRIKGISRPALAPFLPTKKGTNVLLIDCGANADCKPINLAHFAVMGSIYYSEIKGVERPKVALLSNGTEEHKGNELVKEAYKLLEKLPINFVGNIEARDIISGDVDVVVTDGFTGNVALKSIEGAVKLAMNEIKTAIKSSAVSMFGALFLKGAFKKVKSTMDYKKYGGSPFLGTKKLIIKSHGDTKRETLCFAVDLAYDSAKLNINSKFQEAFSKLEISEET</sequence>
<evidence type="ECO:0000256" key="7">
    <source>
        <dbReference type="ARBA" id="ARBA00023264"/>
    </source>
</evidence>
<comment type="subcellular location">
    <subcellularLocation>
        <location evidence="10">Cytoplasm</location>
    </subcellularLocation>
    <text evidence="10">Associated with the membrane possibly through PlsY.</text>
</comment>
<evidence type="ECO:0000313" key="12">
    <source>
        <dbReference type="Proteomes" id="UP000886861"/>
    </source>
</evidence>
<protein>
    <recommendedName>
        <fullName evidence="8 10">Phosphate acyltransferase</fullName>
        <ecNumber evidence="8 10">2.3.1.274</ecNumber>
    </recommendedName>
    <alternativeName>
        <fullName evidence="10">Acyl-ACP phosphotransacylase</fullName>
    </alternativeName>
    <alternativeName>
        <fullName evidence="10">Acyl-[acyl-carrier-protein]--phosphate acyltransferase</fullName>
    </alternativeName>
    <alternativeName>
        <fullName evidence="10">Phosphate-acyl-ACP acyltransferase</fullName>
    </alternativeName>
</protein>
<evidence type="ECO:0000256" key="8">
    <source>
        <dbReference type="ARBA" id="ARBA00024069"/>
    </source>
</evidence>
<keyword evidence="7 10" id="KW-1208">Phospholipid metabolism</keyword>
<dbReference type="InterPro" id="IPR003664">
    <property type="entry name" value="FA_synthesis"/>
</dbReference>
<evidence type="ECO:0000256" key="4">
    <source>
        <dbReference type="ARBA" id="ARBA00022679"/>
    </source>
</evidence>
<comment type="subunit">
    <text evidence="9 10">Homodimer. Probably interacts with PlsY.</text>
</comment>
<dbReference type="AlphaFoldDB" id="A0A9D1NFA8"/>
<proteinExistence type="inferred from homology"/>
<dbReference type="EMBL" id="DVOJ01000013">
    <property type="protein sequence ID" value="HIV01624.1"/>
    <property type="molecule type" value="Genomic_DNA"/>
</dbReference>
<dbReference type="GO" id="GO:0043811">
    <property type="term" value="F:phosphate:acyl-[acyl carrier protein] acyltransferase activity"/>
    <property type="evidence" value="ECO:0007669"/>
    <property type="project" value="UniProtKB-UniRule"/>
</dbReference>
<reference evidence="11" key="2">
    <citation type="journal article" date="2021" name="PeerJ">
        <title>Extensive microbial diversity within the chicken gut microbiome revealed by metagenomics and culture.</title>
        <authorList>
            <person name="Gilroy R."/>
            <person name="Ravi A."/>
            <person name="Getino M."/>
            <person name="Pursley I."/>
            <person name="Horton D.L."/>
            <person name="Alikhan N.F."/>
            <person name="Baker D."/>
            <person name="Gharbi K."/>
            <person name="Hall N."/>
            <person name="Watson M."/>
            <person name="Adriaenssens E.M."/>
            <person name="Foster-Nyarko E."/>
            <person name="Jarju S."/>
            <person name="Secka A."/>
            <person name="Antonio M."/>
            <person name="Oren A."/>
            <person name="Chaudhuri R.R."/>
            <person name="La Ragione R."/>
            <person name="Hildebrand F."/>
            <person name="Pallen M.J."/>
        </authorList>
    </citation>
    <scope>NUCLEOTIDE SEQUENCE</scope>
    <source>
        <strain evidence="11">CHK186-9395</strain>
    </source>
</reference>
<name>A0A9D1NFA8_9FIRM</name>
<evidence type="ECO:0000256" key="6">
    <source>
        <dbReference type="ARBA" id="ARBA00023209"/>
    </source>
</evidence>
<dbReference type="EC" id="2.3.1.274" evidence="8 10"/>
<evidence type="ECO:0000256" key="2">
    <source>
        <dbReference type="ARBA" id="ARBA00022490"/>
    </source>
</evidence>
<evidence type="ECO:0000256" key="3">
    <source>
        <dbReference type="ARBA" id="ARBA00022516"/>
    </source>
</evidence>
<comment type="catalytic activity">
    <reaction evidence="1 10">
        <text>a fatty acyl-[ACP] + phosphate = an acyl phosphate + holo-[ACP]</text>
        <dbReference type="Rhea" id="RHEA:42292"/>
        <dbReference type="Rhea" id="RHEA-COMP:9685"/>
        <dbReference type="Rhea" id="RHEA-COMP:14125"/>
        <dbReference type="ChEBI" id="CHEBI:43474"/>
        <dbReference type="ChEBI" id="CHEBI:59918"/>
        <dbReference type="ChEBI" id="CHEBI:64479"/>
        <dbReference type="ChEBI" id="CHEBI:138651"/>
        <dbReference type="EC" id="2.3.1.274"/>
    </reaction>
</comment>
<dbReference type="SUPFAM" id="SSF53659">
    <property type="entry name" value="Isocitrate/Isopropylmalate dehydrogenase-like"/>
    <property type="match status" value="1"/>
</dbReference>
<gene>
    <name evidence="10 11" type="primary">plsX</name>
    <name evidence="11" type="ORF">IAA62_03625</name>
</gene>
<keyword evidence="4 10" id="KW-0808">Transferase</keyword>
<organism evidence="11 12">
    <name type="scientific">Candidatus Caccopulliclostridium gallistercoris</name>
    <dbReference type="NCBI Taxonomy" id="2840719"/>
    <lineage>
        <taxon>Bacteria</taxon>
        <taxon>Bacillati</taxon>
        <taxon>Bacillota</taxon>
        <taxon>Clostridia</taxon>
        <taxon>Candidatus Caccopulliclostridium</taxon>
    </lineage>
</organism>
<evidence type="ECO:0000256" key="5">
    <source>
        <dbReference type="ARBA" id="ARBA00023098"/>
    </source>
</evidence>
<reference evidence="11" key="1">
    <citation type="submission" date="2020-10" db="EMBL/GenBank/DDBJ databases">
        <authorList>
            <person name="Gilroy R."/>
        </authorList>
    </citation>
    <scope>NUCLEOTIDE SEQUENCE</scope>
    <source>
        <strain evidence="11">CHK186-9395</strain>
    </source>
</reference>
<dbReference type="Gene3D" id="3.40.718.10">
    <property type="entry name" value="Isopropylmalate Dehydrogenase"/>
    <property type="match status" value="1"/>
</dbReference>
<keyword evidence="6 10" id="KW-0594">Phospholipid biosynthesis</keyword>
<evidence type="ECO:0000313" key="11">
    <source>
        <dbReference type="EMBL" id="HIV01624.1"/>
    </source>
</evidence>
<dbReference type="HAMAP" id="MF_00019">
    <property type="entry name" value="PlsX"/>
    <property type="match status" value="1"/>
</dbReference>
<dbReference type="GO" id="GO:0005737">
    <property type="term" value="C:cytoplasm"/>
    <property type="evidence" value="ECO:0007669"/>
    <property type="project" value="UniProtKB-SubCell"/>
</dbReference>